<comment type="caution">
    <text evidence="3">The sequence shown here is derived from an EMBL/GenBank/DDBJ whole genome shotgun (WGS) entry which is preliminary data.</text>
</comment>
<feature type="region of interest" description="Disordered" evidence="2">
    <location>
        <begin position="1"/>
        <end position="44"/>
    </location>
</feature>
<feature type="coiled-coil region" evidence="1">
    <location>
        <begin position="110"/>
        <end position="168"/>
    </location>
</feature>
<protein>
    <submittedName>
        <fullName evidence="3">Uncharacterized protein</fullName>
    </submittedName>
</protein>
<reference evidence="3 4" key="1">
    <citation type="journal article" date="2016" name="Nat. Commun.">
        <title>Thousands of microbial genomes shed light on interconnected biogeochemical processes in an aquifer system.</title>
        <authorList>
            <person name="Anantharaman K."/>
            <person name="Brown C.T."/>
            <person name="Hug L.A."/>
            <person name="Sharon I."/>
            <person name="Castelle C.J."/>
            <person name="Probst A.J."/>
            <person name="Thomas B.C."/>
            <person name="Singh A."/>
            <person name="Wilkins M.J."/>
            <person name="Karaoz U."/>
            <person name="Brodie E.L."/>
            <person name="Williams K.H."/>
            <person name="Hubbard S.S."/>
            <person name="Banfield J.F."/>
        </authorList>
    </citation>
    <scope>NUCLEOTIDE SEQUENCE [LARGE SCALE GENOMIC DNA]</scope>
</reference>
<feature type="compositionally biased region" description="Polar residues" evidence="2">
    <location>
        <begin position="1"/>
        <end position="32"/>
    </location>
</feature>
<dbReference type="Proteomes" id="UP000177140">
    <property type="component" value="Unassembled WGS sequence"/>
</dbReference>
<dbReference type="EMBL" id="MHTM01000038">
    <property type="protein sequence ID" value="OHA61317.1"/>
    <property type="molecule type" value="Genomic_DNA"/>
</dbReference>
<keyword evidence="1" id="KW-0175">Coiled coil</keyword>
<evidence type="ECO:0000256" key="1">
    <source>
        <dbReference type="SAM" id="Coils"/>
    </source>
</evidence>
<sequence length="239" mass="27067">MDETQNNNLGGSTNLPATPITEPSSGVVSTSPAKVVEEKKLESTDTITPPVIEVKPVEATFSAPVMNIASTPAEKELADKLERAKLAMEGPTRTAAREEREHELDTKNKLAKLDAKLAEIAKQKEALEITWIKLDENRTGLRKMIDPIVERETKLEVDESQLEEQEKNTVGEKERMTLEQKRWAIQEARHKAEEEKWVYDNRLFKIEDQIKDNTSAYQKILDEETTLLTEREAVEKSGI</sequence>
<proteinExistence type="predicted"/>
<dbReference type="AlphaFoldDB" id="A0A1G2QLM1"/>
<evidence type="ECO:0000256" key="2">
    <source>
        <dbReference type="SAM" id="MobiDB-lite"/>
    </source>
</evidence>
<accession>A0A1G2QLM1</accession>
<evidence type="ECO:0000313" key="4">
    <source>
        <dbReference type="Proteomes" id="UP000177140"/>
    </source>
</evidence>
<organism evidence="3 4">
    <name type="scientific">Candidatus Vogelbacteria bacterium RIFOXYD2_FULL_44_9</name>
    <dbReference type="NCBI Taxonomy" id="1802441"/>
    <lineage>
        <taxon>Bacteria</taxon>
        <taxon>Candidatus Vogeliibacteriota</taxon>
    </lineage>
</organism>
<gene>
    <name evidence="3" type="ORF">A2556_01470</name>
</gene>
<name>A0A1G2QLM1_9BACT</name>
<evidence type="ECO:0000313" key="3">
    <source>
        <dbReference type="EMBL" id="OHA61317.1"/>
    </source>
</evidence>